<dbReference type="SUPFAM" id="SSF54211">
    <property type="entry name" value="Ribosomal protein S5 domain 2-like"/>
    <property type="match status" value="1"/>
</dbReference>
<feature type="domain" description="Tr-type G" evidence="5">
    <location>
        <begin position="1"/>
        <end position="256"/>
    </location>
</feature>
<dbReference type="InterPro" id="IPR000640">
    <property type="entry name" value="EFG_V-like"/>
</dbReference>
<dbReference type="Pfam" id="PF14492">
    <property type="entry name" value="EFG_III"/>
    <property type="match status" value="1"/>
</dbReference>
<dbReference type="Gene3D" id="3.30.70.870">
    <property type="entry name" value="Elongation Factor G (Translational Gtpase), domain 3"/>
    <property type="match status" value="1"/>
</dbReference>
<organism evidence="6 7">
    <name type="scientific">Microlunatus endophyticus</name>
    <dbReference type="NCBI Taxonomy" id="1716077"/>
    <lineage>
        <taxon>Bacteria</taxon>
        <taxon>Bacillati</taxon>
        <taxon>Actinomycetota</taxon>
        <taxon>Actinomycetes</taxon>
        <taxon>Propionibacteriales</taxon>
        <taxon>Propionibacteriaceae</taxon>
        <taxon>Microlunatus</taxon>
    </lineage>
</organism>
<dbReference type="Proteomes" id="UP000613840">
    <property type="component" value="Unassembled WGS sequence"/>
</dbReference>
<dbReference type="PROSITE" id="PS00301">
    <property type="entry name" value="G_TR_1"/>
    <property type="match status" value="1"/>
</dbReference>
<dbReference type="Gene3D" id="3.30.230.10">
    <property type="match status" value="1"/>
</dbReference>
<sequence length="673" mass="72811">MRTLNLGILAHVDAGKTSLTERLLYTAGVIDHLGRVDSGDTQTDTLALERQRGITIKTAVTSFVTGSGDRARVINLIDTPGHPDFIAEVERVLDILDCVILVISAVEGVQAQTRVLTRALRRVGVPTLILVNKIDRAGARTDELLAEIEARLRVAVVPLSRVEEAGSRRARTIAYASTDPIFHDSLVERLSRGDDQLLDDFVADRHLSAGRLGASLVSQTIRCQVCPVIFGSAITGAGMDQLMAVIADILPATEPVTDADPSGVVFKIDRGTRGEKIAYVRSFGGRIAERDMVTLLGSDDRTTQQKVSRITVFDRAGEPTGGPLEAGRIGKLWGLAEARIGDQIGTGARHRLDHYFTAPTLETVVSPVDDADRGPLRVALDQLAEQDPLINVRQDDAHGELSVCLYGEVQKEVIGATLLTDFGIDATFSESSTICVERPVGVGTAVEFMRDAANPFLATVGLRVEPEAGGSGITFDLEKSVHGTMPVAFFTAVEETVYETCRQALHGWQLIDARITLTHTGYAPRQSHAHQGFSKSMSSTGADFRDLTPLVVMAALRSAATEVLEPVHRFRLELPAALLDRIYPVLAAHGAIPQPPVTDGTVVVMEGDIPAGEVHGLEQELPSLTRGEGVLDSPFDRYRPVVGRPPERRRTDRNPLDRSEYLLRATRGKGARI</sequence>
<keyword evidence="3" id="KW-0342">GTP-binding</keyword>
<dbReference type="SUPFAM" id="SSF50447">
    <property type="entry name" value="Translation proteins"/>
    <property type="match status" value="1"/>
</dbReference>
<dbReference type="GO" id="GO:0005525">
    <property type="term" value="F:GTP binding"/>
    <property type="evidence" value="ECO:0007669"/>
    <property type="project" value="UniProtKB-KW"/>
</dbReference>
<dbReference type="PRINTS" id="PR00315">
    <property type="entry name" value="ELONGATNFCT"/>
</dbReference>
<dbReference type="Pfam" id="PF00009">
    <property type="entry name" value="GTP_EFTU"/>
    <property type="match status" value="1"/>
</dbReference>
<feature type="region of interest" description="Disordered" evidence="4">
    <location>
        <begin position="635"/>
        <end position="658"/>
    </location>
</feature>
<dbReference type="GO" id="GO:0032790">
    <property type="term" value="P:ribosome disassembly"/>
    <property type="evidence" value="ECO:0007669"/>
    <property type="project" value="TreeGrafter"/>
</dbReference>
<accession>A0A917S4D4</accession>
<dbReference type="EMBL" id="BMMZ01000002">
    <property type="protein sequence ID" value="GGL53912.1"/>
    <property type="molecule type" value="Genomic_DNA"/>
</dbReference>
<dbReference type="GO" id="GO:0006412">
    <property type="term" value="P:translation"/>
    <property type="evidence" value="ECO:0007669"/>
    <property type="project" value="UniProtKB-KW"/>
</dbReference>
<dbReference type="InterPro" id="IPR031157">
    <property type="entry name" value="G_TR_CS"/>
</dbReference>
<dbReference type="InterPro" id="IPR005517">
    <property type="entry name" value="Transl_elong_EFG/EF2_IV"/>
</dbReference>
<dbReference type="InterPro" id="IPR009000">
    <property type="entry name" value="Transl_B-barrel_sf"/>
</dbReference>
<reference evidence="6" key="1">
    <citation type="journal article" date="2014" name="Int. J. Syst. Evol. Microbiol.">
        <title>Complete genome sequence of Corynebacterium casei LMG S-19264T (=DSM 44701T), isolated from a smear-ripened cheese.</title>
        <authorList>
            <consortium name="US DOE Joint Genome Institute (JGI-PGF)"/>
            <person name="Walter F."/>
            <person name="Albersmeier A."/>
            <person name="Kalinowski J."/>
            <person name="Ruckert C."/>
        </authorList>
    </citation>
    <scope>NUCLEOTIDE SEQUENCE</scope>
    <source>
        <strain evidence="6">CGMCC 4.7306</strain>
    </source>
</reference>
<dbReference type="InterPro" id="IPR005225">
    <property type="entry name" value="Small_GTP-bd"/>
</dbReference>
<dbReference type="SUPFAM" id="SSF54980">
    <property type="entry name" value="EF-G C-terminal domain-like"/>
    <property type="match status" value="2"/>
</dbReference>
<reference evidence="6" key="2">
    <citation type="submission" date="2020-09" db="EMBL/GenBank/DDBJ databases">
        <authorList>
            <person name="Sun Q."/>
            <person name="Zhou Y."/>
        </authorList>
    </citation>
    <scope>NUCLEOTIDE SEQUENCE</scope>
    <source>
        <strain evidence="6">CGMCC 4.7306</strain>
    </source>
</reference>
<evidence type="ECO:0000313" key="6">
    <source>
        <dbReference type="EMBL" id="GGL53912.1"/>
    </source>
</evidence>
<dbReference type="PANTHER" id="PTHR43261">
    <property type="entry name" value="TRANSLATION ELONGATION FACTOR G-RELATED"/>
    <property type="match status" value="1"/>
</dbReference>
<protein>
    <submittedName>
        <fullName evidence="6">Tetracycline resistance protein, tetM/tetO subfamily</fullName>
    </submittedName>
</protein>
<dbReference type="Pfam" id="PF03764">
    <property type="entry name" value="EFG_IV"/>
    <property type="match status" value="1"/>
</dbReference>
<name>A0A917S4D4_9ACTN</name>
<dbReference type="InterPro" id="IPR041095">
    <property type="entry name" value="EFG_II"/>
</dbReference>
<proteinExistence type="predicted"/>
<keyword evidence="2" id="KW-0648">Protein biosynthesis</keyword>
<dbReference type="PRINTS" id="PR01037">
    <property type="entry name" value="TCRTETOQM"/>
</dbReference>
<dbReference type="InterPro" id="IPR035647">
    <property type="entry name" value="EFG_III/V"/>
</dbReference>
<dbReference type="SMART" id="SM00889">
    <property type="entry name" value="EFG_IV"/>
    <property type="match status" value="1"/>
</dbReference>
<comment type="caution">
    <text evidence="6">The sequence shown here is derived from an EMBL/GenBank/DDBJ whole genome shotgun (WGS) entry which is preliminary data.</text>
</comment>
<dbReference type="Gene3D" id="3.40.50.300">
    <property type="entry name" value="P-loop containing nucleotide triphosphate hydrolases"/>
    <property type="match status" value="1"/>
</dbReference>
<evidence type="ECO:0000256" key="3">
    <source>
        <dbReference type="ARBA" id="ARBA00023134"/>
    </source>
</evidence>
<dbReference type="PANTHER" id="PTHR43261:SF1">
    <property type="entry name" value="RIBOSOME-RELEASING FACTOR 2, MITOCHONDRIAL"/>
    <property type="match status" value="1"/>
</dbReference>
<evidence type="ECO:0000256" key="4">
    <source>
        <dbReference type="SAM" id="MobiDB-lite"/>
    </source>
</evidence>
<evidence type="ECO:0000313" key="7">
    <source>
        <dbReference type="Proteomes" id="UP000613840"/>
    </source>
</evidence>
<dbReference type="PROSITE" id="PS51722">
    <property type="entry name" value="G_TR_2"/>
    <property type="match status" value="1"/>
</dbReference>
<dbReference type="SUPFAM" id="SSF52540">
    <property type="entry name" value="P-loop containing nucleoside triphosphate hydrolases"/>
    <property type="match status" value="1"/>
</dbReference>
<evidence type="ECO:0000256" key="1">
    <source>
        <dbReference type="ARBA" id="ARBA00022741"/>
    </source>
</evidence>
<evidence type="ECO:0000259" key="5">
    <source>
        <dbReference type="PROSITE" id="PS51722"/>
    </source>
</evidence>
<dbReference type="InterPro" id="IPR014721">
    <property type="entry name" value="Ribsml_uS5_D2-typ_fold_subgr"/>
</dbReference>
<dbReference type="InterPro" id="IPR000795">
    <property type="entry name" value="T_Tr_GTP-bd_dom"/>
</dbReference>
<dbReference type="InterPro" id="IPR020568">
    <property type="entry name" value="Ribosomal_Su5_D2-typ_SF"/>
</dbReference>
<dbReference type="Pfam" id="PF00679">
    <property type="entry name" value="EFG_C"/>
    <property type="match status" value="1"/>
</dbReference>
<evidence type="ECO:0000256" key="2">
    <source>
        <dbReference type="ARBA" id="ARBA00022917"/>
    </source>
</evidence>
<dbReference type="AlphaFoldDB" id="A0A917S4D4"/>
<dbReference type="InterPro" id="IPR027417">
    <property type="entry name" value="P-loop_NTPase"/>
</dbReference>
<dbReference type="NCBIfam" id="TIGR00231">
    <property type="entry name" value="small_GTP"/>
    <property type="match status" value="1"/>
</dbReference>
<gene>
    <name evidence="6" type="ORF">GCM10011575_10420</name>
</gene>
<dbReference type="Gene3D" id="2.40.30.10">
    <property type="entry name" value="Translation factors"/>
    <property type="match status" value="1"/>
</dbReference>
<dbReference type="GO" id="GO:0003924">
    <property type="term" value="F:GTPase activity"/>
    <property type="evidence" value="ECO:0007669"/>
    <property type="project" value="InterPro"/>
</dbReference>
<keyword evidence="1" id="KW-0547">Nucleotide-binding</keyword>
<keyword evidence="7" id="KW-1185">Reference proteome</keyword>